<dbReference type="EMBL" id="VEPZ02001019">
    <property type="protein sequence ID" value="KAE8701652.1"/>
    <property type="molecule type" value="Genomic_DNA"/>
</dbReference>
<evidence type="ECO:0000313" key="2">
    <source>
        <dbReference type="Proteomes" id="UP000436088"/>
    </source>
</evidence>
<organism evidence="1 2">
    <name type="scientific">Hibiscus syriacus</name>
    <name type="common">Rose of Sharon</name>
    <dbReference type="NCBI Taxonomy" id="106335"/>
    <lineage>
        <taxon>Eukaryota</taxon>
        <taxon>Viridiplantae</taxon>
        <taxon>Streptophyta</taxon>
        <taxon>Embryophyta</taxon>
        <taxon>Tracheophyta</taxon>
        <taxon>Spermatophyta</taxon>
        <taxon>Magnoliopsida</taxon>
        <taxon>eudicotyledons</taxon>
        <taxon>Gunneridae</taxon>
        <taxon>Pentapetalae</taxon>
        <taxon>rosids</taxon>
        <taxon>malvids</taxon>
        <taxon>Malvales</taxon>
        <taxon>Malvaceae</taxon>
        <taxon>Malvoideae</taxon>
        <taxon>Hibiscus</taxon>
    </lineage>
</organism>
<dbReference type="Proteomes" id="UP000436088">
    <property type="component" value="Unassembled WGS sequence"/>
</dbReference>
<dbReference type="AlphaFoldDB" id="A0A6A3AFM4"/>
<comment type="caution">
    <text evidence="1">The sequence shown here is derived from an EMBL/GenBank/DDBJ whole genome shotgun (WGS) entry which is preliminary data.</text>
</comment>
<gene>
    <name evidence="1" type="ORF">F3Y22_tig00110528pilonHSYRG00282</name>
</gene>
<dbReference type="PANTHER" id="PTHR31065">
    <property type="entry name" value="PLATZ TRANSCRIPTION FACTOR FAMILY PROTEIN"/>
    <property type="match status" value="1"/>
</dbReference>
<evidence type="ECO:0008006" key="3">
    <source>
        <dbReference type="Google" id="ProtNLM"/>
    </source>
</evidence>
<reference evidence="1" key="1">
    <citation type="submission" date="2019-09" db="EMBL/GenBank/DDBJ databases">
        <title>Draft genome information of white flower Hibiscus syriacus.</title>
        <authorList>
            <person name="Kim Y.-M."/>
        </authorList>
    </citation>
    <scope>NUCLEOTIDE SEQUENCE [LARGE SCALE GENOMIC DNA]</scope>
    <source>
        <strain evidence="1">YM2019G1</strain>
    </source>
</reference>
<proteinExistence type="predicted"/>
<sequence length="222" mass="24989">MGGELLSNLLWQKPLLQIEFYNLCECESSKQCSFFYRDCTGSAFCEECLYHPRKHVGHQNLRVYKSSSIPGLRVHSIRNLMGVSDIQPHTCNSSKLVYINKKRRKEHENHINGGKVEKCEVCGYEIQYLTSKFCSIECKAPPVEAALTKLVDHLKEDVAGAWFVPVTLLLLLAINGKPSSGFLSNGIQCNQGWSRTDELGAVTLKVRPSIKSLVRPECNPYP</sequence>
<dbReference type="InterPro" id="IPR006734">
    <property type="entry name" value="PLATZ"/>
</dbReference>
<name>A0A6A3AFM4_HIBSY</name>
<accession>A0A6A3AFM4</accession>
<keyword evidence="2" id="KW-1185">Reference proteome</keyword>
<dbReference type="Pfam" id="PF04640">
    <property type="entry name" value="PLATZ"/>
    <property type="match status" value="1"/>
</dbReference>
<dbReference type="PANTHER" id="PTHR31065:SF39">
    <property type="entry name" value="PLATZ TRANSCRIPTION FACTOR FAMILY PROTEIN"/>
    <property type="match status" value="1"/>
</dbReference>
<protein>
    <recommendedName>
        <fullName evidence="3">PLATZ transcription factor family protein</fullName>
    </recommendedName>
</protein>
<evidence type="ECO:0000313" key="1">
    <source>
        <dbReference type="EMBL" id="KAE8701652.1"/>
    </source>
</evidence>